<dbReference type="PANTHER" id="PTHR35889">
    <property type="entry name" value="CYCLOINULO-OLIGOSACCHARIDE FRUCTANOTRANSFERASE-RELATED"/>
    <property type="match status" value="1"/>
</dbReference>
<organism evidence="6 7">
    <name type="scientific">Arthrospiribacter ruber</name>
    <dbReference type="NCBI Taxonomy" id="2487934"/>
    <lineage>
        <taxon>Bacteria</taxon>
        <taxon>Pseudomonadati</taxon>
        <taxon>Bacteroidota</taxon>
        <taxon>Cytophagia</taxon>
        <taxon>Cytophagales</taxon>
        <taxon>Cyclobacteriaceae</taxon>
        <taxon>Arthrospiribacter</taxon>
    </lineage>
</organism>
<proteinExistence type="predicted"/>
<dbReference type="Pfam" id="PF07635">
    <property type="entry name" value="PSCyt1"/>
    <property type="match status" value="1"/>
</dbReference>
<dbReference type="InterPro" id="IPR009056">
    <property type="entry name" value="Cyt_c-like_dom"/>
</dbReference>
<dbReference type="GO" id="GO:0046872">
    <property type="term" value="F:metal ion binding"/>
    <property type="evidence" value="ECO:0007669"/>
    <property type="project" value="UniProtKB-KW"/>
</dbReference>
<name>A0A951IQ36_9BACT</name>
<dbReference type="RefSeq" id="WP_219286012.1">
    <property type="nucleotide sequence ID" value="NZ_RPHB01000001.1"/>
</dbReference>
<dbReference type="Proteomes" id="UP000727490">
    <property type="component" value="Unassembled WGS sequence"/>
</dbReference>
<feature type="transmembrane region" description="Helical" evidence="4">
    <location>
        <begin position="45"/>
        <end position="64"/>
    </location>
</feature>
<keyword evidence="4" id="KW-1133">Transmembrane helix</keyword>
<gene>
    <name evidence="6" type="ORF">EGN73_00075</name>
</gene>
<feature type="transmembrane region" description="Helical" evidence="4">
    <location>
        <begin position="76"/>
        <end position="95"/>
    </location>
</feature>
<feature type="transmembrane region" description="Helical" evidence="4">
    <location>
        <begin position="7"/>
        <end position="25"/>
    </location>
</feature>
<comment type="caution">
    <text evidence="6">The sequence shown here is derived from an EMBL/GenBank/DDBJ whole genome shotgun (WGS) entry which is preliminary data.</text>
</comment>
<evidence type="ECO:0000256" key="4">
    <source>
        <dbReference type="SAM" id="Phobius"/>
    </source>
</evidence>
<sequence length="709" mass="80505">MKHRFFILLEYTLIILHSLVIVLIIGQERLILPPILEVTGRMHPLLLHFPIVLLIMAVAMESLISDHIPRQIRSHFLLITVLLTGLTVAAGLILSFEPGYEYDNIKWHQWTAIALFWLGSIWYWTIDQKHLLLKKATPLLLVVLVIVTGHLGANITHGENFLLEPLKTKSVDNLSFEEALAFDHVIKPIFEQKCISCHKASKQKGELRLDEIRFIQAGGKSGKSISTENPEESLIYKRIHLSKEDEEHMPPKEKAQLTEEEKHLISAWIGESPEINQKITAYPEESQFAQLVKNKIEQAKATSYPFSSASAQTIKNLNNEYRLVKALTPQSPALEVRFFGRKEFQSTKLQELKKVQEQVVSLNLSYMDLREGDVKTLANFKNLESLHLNFTGIQGPWLKELKSLKNLKQLSLSGNPLQDEDLKILADFEKLEKLFLWQTEISEESLKAFQRSNQKTSVITGFQGDGTAIQLNPPILEYQNVIFKEEETIRMKHPISSVTIFYTLDGSEPDSLHSERYTDPIKIGKSSEIKARAFAKGWIGSSDISTHLFKARVKPENASLSFPPDPKYSGNGAATLFDLEKGDDDFASGKWLGFQSSPMEAILELDSSTEPRQITLSLFSDEGSHIFLPESIEVWQESQGGNWQRIHLDKPKLAEDYMGKRYHSKTIDLDTSVPVKNVKIRLNPLSTLPKWHNASGSKGWVFIDEILID</sequence>
<dbReference type="GO" id="GO:0009055">
    <property type="term" value="F:electron transfer activity"/>
    <property type="evidence" value="ECO:0007669"/>
    <property type="project" value="InterPro"/>
</dbReference>
<protein>
    <submittedName>
        <fullName evidence="6">Cytochrome C</fullName>
    </submittedName>
</protein>
<dbReference type="PROSITE" id="PS51007">
    <property type="entry name" value="CYTC"/>
    <property type="match status" value="1"/>
</dbReference>
<evidence type="ECO:0000313" key="6">
    <source>
        <dbReference type="EMBL" id="MBW3466213.1"/>
    </source>
</evidence>
<keyword evidence="7" id="KW-1185">Reference proteome</keyword>
<dbReference type="Pfam" id="PF13290">
    <property type="entry name" value="CHB_HEX_C_1"/>
    <property type="match status" value="1"/>
</dbReference>
<evidence type="ECO:0000256" key="3">
    <source>
        <dbReference type="PROSITE-ProRule" id="PRU00433"/>
    </source>
</evidence>
<evidence type="ECO:0000256" key="1">
    <source>
        <dbReference type="ARBA" id="ARBA00022723"/>
    </source>
</evidence>
<dbReference type="EMBL" id="RPHB01000001">
    <property type="protein sequence ID" value="MBW3466213.1"/>
    <property type="molecule type" value="Genomic_DNA"/>
</dbReference>
<feature type="domain" description="Cytochrome c" evidence="5">
    <location>
        <begin position="181"/>
        <end position="273"/>
    </location>
</feature>
<keyword evidence="3" id="KW-0349">Heme</keyword>
<dbReference type="InterPro" id="IPR059177">
    <property type="entry name" value="GH29D-like_dom"/>
</dbReference>
<keyword evidence="4" id="KW-0472">Membrane</keyword>
<keyword evidence="4" id="KW-0812">Transmembrane</keyword>
<feature type="transmembrane region" description="Helical" evidence="4">
    <location>
        <begin position="136"/>
        <end position="153"/>
    </location>
</feature>
<dbReference type="PANTHER" id="PTHR35889:SF3">
    <property type="entry name" value="F-BOX DOMAIN-CONTAINING PROTEIN"/>
    <property type="match status" value="1"/>
</dbReference>
<evidence type="ECO:0000313" key="7">
    <source>
        <dbReference type="Proteomes" id="UP000727490"/>
    </source>
</evidence>
<dbReference type="AlphaFoldDB" id="A0A951IQ36"/>
<accession>A0A951IQ36</accession>
<reference evidence="6 7" key="1">
    <citation type="journal article" date="2020" name="Syst. Appl. Microbiol.">
        <title>Arthrospiribacter ruber gen. nov., sp. nov., a novel bacterium isolated from Arthrospira cultures.</title>
        <authorList>
            <person name="Waleron M."/>
            <person name="Misztak A."/>
            <person name="Waleron M.M."/>
            <person name="Furmaniak M."/>
            <person name="Mrozik A."/>
            <person name="Waleron K."/>
        </authorList>
    </citation>
    <scope>NUCLEOTIDE SEQUENCE [LARGE SCALE GENOMIC DNA]</scope>
    <source>
        <strain evidence="6 7">DPMB0001</strain>
    </source>
</reference>
<dbReference type="InterPro" id="IPR011429">
    <property type="entry name" value="Cyt_c_Planctomycete-type"/>
</dbReference>
<keyword evidence="1 3" id="KW-0479">Metal-binding</keyword>
<feature type="transmembrane region" description="Helical" evidence="4">
    <location>
        <begin position="107"/>
        <end position="124"/>
    </location>
</feature>
<keyword evidence="2 3" id="KW-0408">Iron</keyword>
<evidence type="ECO:0000256" key="2">
    <source>
        <dbReference type="ARBA" id="ARBA00023004"/>
    </source>
</evidence>
<dbReference type="GO" id="GO:0020037">
    <property type="term" value="F:heme binding"/>
    <property type="evidence" value="ECO:0007669"/>
    <property type="project" value="InterPro"/>
</dbReference>
<evidence type="ECO:0000259" key="5">
    <source>
        <dbReference type="PROSITE" id="PS51007"/>
    </source>
</evidence>